<name>A0A162PE95_9BURK</name>
<organism evidence="1 4">
    <name type="scientific">Hydrogenophaga crassostreae</name>
    <dbReference type="NCBI Taxonomy" id="1763535"/>
    <lineage>
        <taxon>Bacteria</taxon>
        <taxon>Pseudomonadati</taxon>
        <taxon>Pseudomonadota</taxon>
        <taxon>Betaproteobacteria</taxon>
        <taxon>Burkholderiales</taxon>
        <taxon>Comamonadaceae</taxon>
        <taxon>Hydrogenophaga</taxon>
    </lineage>
</organism>
<dbReference type="STRING" id="1763535.LPB072_14310"/>
<dbReference type="Proteomes" id="UP000185680">
    <property type="component" value="Chromosome"/>
</dbReference>
<evidence type="ECO:0000313" key="2">
    <source>
        <dbReference type="EMBL" id="OAD44197.1"/>
    </source>
</evidence>
<dbReference type="OrthoDB" id="8898236at2"/>
<dbReference type="KEGG" id="hyl:LPB072_14310"/>
<gene>
    <name evidence="1" type="ORF">LPB072_14310</name>
    <name evidence="2" type="ORF">LPB72_01505</name>
</gene>
<evidence type="ECO:0000313" key="4">
    <source>
        <dbReference type="Proteomes" id="UP000185680"/>
    </source>
</evidence>
<evidence type="ECO:0000313" key="1">
    <source>
        <dbReference type="EMBL" id="AOW13839.1"/>
    </source>
</evidence>
<dbReference type="AlphaFoldDB" id="A0A162PE95"/>
<proteinExistence type="predicted"/>
<reference evidence="2 3" key="1">
    <citation type="submission" date="2016-02" db="EMBL/GenBank/DDBJ databases">
        <title>Draft genome sequence of Hydrogenophaga sp. LPB0072.</title>
        <authorList>
            <person name="Shin S.-K."/>
            <person name="Yi H."/>
        </authorList>
    </citation>
    <scope>NUCLEOTIDE SEQUENCE [LARGE SCALE GENOMIC DNA]</scope>
    <source>
        <strain evidence="2 3">LPB0072</strain>
    </source>
</reference>
<dbReference type="EMBL" id="CP017476">
    <property type="protein sequence ID" value="AOW13839.1"/>
    <property type="molecule type" value="Genomic_DNA"/>
</dbReference>
<evidence type="ECO:0000313" key="3">
    <source>
        <dbReference type="Proteomes" id="UP000185657"/>
    </source>
</evidence>
<reference evidence="1 4" key="2">
    <citation type="submission" date="2016-10" db="EMBL/GenBank/DDBJ databases">
        <title>Hydorgenophaga sp. LPB0072 isolated from gastropod.</title>
        <authorList>
            <person name="Kim E."/>
            <person name="Yi H."/>
        </authorList>
    </citation>
    <scope>NUCLEOTIDE SEQUENCE [LARGE SCALE GENOMIC DNA]</scope>
    <source>
        <strain evidence="1 4">LPB0072</strain>
    </source>
</reference>
<dbReference type="EMBL" id="LVWD01000001">
    <property type="protein sequence ID" value="OAD44197.1"/>
    <property type="molecule type" value="Genomic_DNA"/>
</dbReference>
<accession>A0A162PE95</accession>
<sequence length="168" mass="19061">MSSTQPDVKPLFTGAWEGRNFFGDLIRQALETAANERWKLVVLSDPDFADWPLGERAVVDALQKWASKGRQLHFLARDFRFLQARAPRLVQWRVTWDHLVQARACQGAAAEALPSAIWSGEWTLERLDLVHARGVATNDPKRRIELRERLDACWQQGAQAFPASTLGL</sequence>
<dbReference type="Proteomes" id="UP000185657">
    <property type="component" value="Unassembled WGS sequence"/>
</dbReference>
<dbReference type="RefSeq" id="WP_066084535.1">
    <property type="nucleotide sequence ID" value="NZ_CP017476.1"/>
</dbReference>
<protein>
    <submittedName>
        <fullName evidence="1">Uncharacterized protein</fullName>
    </submittedName>
</protein>
<keyword evidence="3" id="KW-1185">Reference proteome</keyword>